<dbReference type="OMA" id="RLCHARM"/>
<dbReference type="AlphaFoldDB" id="A0A3Q3W2K0"/>
<dbReference type="GO" id="GO:0005125">
    <property type="term" value="F:cytokine activity"/>
    <property type="evidence" value="ECO:0007669"/>
    <property type="project" value="UniProtKB-UniRule"/>
</dbReference>
<reference evidence="8" key="2">
    <citation type="submission" date="2025-09" db="UniProtKB">
        <authorList>
            <consortium name="Ensembl"/>
        </authorList>
    </citation>
    <scope>IDENTIFICATION</scope>
</reference>
<accession>A0A3Q3W2K0</accession>
<feature type="disulfide bond" evidence="6">
    <location>
        <begin position="76"/>
        <end position="124"/>
    </location>
</feature>
<evidence type="ECO:0000256" key="3">
    <source>
        <dbReference type="ARBA" id="ARBA00022514"/>
    </source>
</evidence>
<keyword evidence="3 7" id="KW-0202">Cytokine</keyword>
<dbReference type="SUPFAM" id="SSF47266">
    <property type="entry name" value="4-helical cytokines"/>
    <property type="match status" value="1"/>
</dbReference>
<keyword evidence="5 7" id="KW-0732">Signal</keyword>
<dbReference type="InterPro" id="IPR020423">
    <property type="entry name" value="IL-10_CS"/>
</dbReference>
<evidence type="ECO:0000256" key="7">
    <source>
        <dbReference type="RuleBase" id="RU368043"/>
    </source>
</evidence>
<feature type="disulfide bond" evidence="6">
    <location>
        <begin position="30"/>
        <end position="122"/>
    </location>
</feature>
<feature type="chain" id="PRO_5031603436" description="Interleukin family protein" evidence="7">
    <location>
        <begin position="23"/>
        <end position="174"/>
    </location>
</feature>
<evidence type="ECO:0000256" key="6">
    <source>
        <dbReference type="PIRSR" id="PIRSR620443-51"/>
    </source>
</evidence>
<evidence type="ECO:0000256" key="2">
    <source>
        <dbReference type="ARBA" id="ARBA00008813"/>
    </source>
</evidence>
<comment type="similarity">
    <text evidence="2 7">Belongs to the IL-10 family.</text>
</comment>
<sequence>MKNQTSACLLLLLICLGEVTQGRHLLLNACSVNVHTQELHKYYSHIRSNAITGDSEIGVKLLDKSLIKGVQEGQTCCFLRLVLRFYVERVFGNYASSQPQHQRSSSALANAFVSIRRDMHKCHCHCTEETQRTVDSLDAAFNKLDMNKAAQKAVGELDTVLDWLEGLSQKKTVS</sequence>
<comment type="function">
    <text evidence="7">Immune regulatory cytokine.</text>
</comment>
<dbReference type="Gene3D" id="1.20.1250.10">
    <property type="match status" value="1"/>
</dbReference>
<reference evidence="8" key="1">
    <citation type="submission" date="2025-08" db="UniProtKB">
        <authorList>
            <consortium name="Ensembl"/>
        </authorList>
    </citation>
    <scope>IDENTIFICATION</scope>
</reference>
<keyword evidence="9" id="KW-1185">Reference proteome</keyword>
<evidence type="ECO:0000313" key="8">
    <source>
        <dbReference type="Ensembl" id="ENSMMOP00000005842.1"/>
    </source>
</evidence>
<keyword evidence="6" id="KW-1015">Disulfide bond</keyword>
<evidence type="ECO:0000256" key="1">
    <source>
        <dbReference type="ARBA" id="ARBA00004613"/>
    </source>
</evidence>
<keyword evidence="4 7" id="KW-0964">Secreted</keyword>
<dbReference type="InterPro" id="IPR020443">
    <property type="entry name" value="IL-10/19/20/24/26"/>
</dbReference>
<dbReference type="Ensembl" id="ENSMMOT00000005947.1">
    <property type="protein sequence ID" value="ENSMMOP00000005842.1"/>
    <property type="gene ID" value="ENSMMOG00000004588.1"/>
</dbReference>
<feature type="signal peptide" evidence="7">
    <location>
        <begin position="1"/>
        <end position="22"/>
    </location>
</feature>
<organism evidence="8 9">
    <name type="scientific">Mola mola</name>
    <name type="common">Ocean sunfish</name>
    <name type="synonym">Tetraodon mola</name>
    <dbReference type="NCBI Taxonomy" id="94237"/>
    <lineage>
        <taxon>Eukaryota</taxon>
        <taxon>Metazoa</taxon>
        <taxon>Chordata</taxon>
        <taxon>Craniata</taxon>
        <taxon>Vertebrata</taxon>
        <taxon>Euteleostomi</taxon>
        <taxon>Actinopterygii</taxon>
        <taxon>Neopterygii</taxon>
        <taxon>Teleostei</taxon>
        <taxon>Neoteleostei</taxon>
        <taxon>Acanthomorphata</taxon>
        <taxon>Eupercaria</taxon>
        <taxon>Tetraodontiformes</taxon>
        <taxon>Molidae</taxon>
        <taxon>Mola</taxon>
    </lineage>
</organism>
<evidence type="ECO:0000256" key="5">
    <source>
        <dbReference type="ARBA" id="ARBA00022729"/>
    </source>
</evidence>
<dbReference type="GO" id="GO:0005615">
    <property type="term" value="C:extracellular space"/>
    <property type="evidence" value="ECO:0007669"/>
    <property type="project" value="UniProtKB-UniRule"/>
</dbReference>
<evidence type="ECO:0000256" key="4">
    <source>
        <dbReference type="ARBA" id="ARBA00022525"/>
    </source>
</evidence>
<dbReference type="Proteomes" id="UP000261620">
    <property type="component" value="Unplaced"/>
</dbReference>
<evidence type="ECO:0000313" key="9">
    <source>
        <dbReference type="Proteomes" id="UP000261620"/>
    </source>
</evidence>
<comment type="subcellular location">
    <subcellularLocation>
        <location evidence="1 7">Secreted</location>
    </subcellularLocation>
</comment>
<feature type="disulfide bond" evidence="6">
    <location>
        <begin position="77"/>
        <end position="126"/>
    </location>
</feature>
<dbReference type="InterPro" id="IPR009079">
    <property type="entry name" value="4_helix_cytokine-like_core"/>
</dbReference>
<name>A0A3Q3W2K0_MOLML</name>
<proteinExistence type="inferred from homology"/>
<dbReference type="Pfam" id="PF00726">
    <property type="entry name" value="IL10"/>
    <property type="match status" value="1"/>
</dbReference>
<dbReference type="PANTHER" id="PTHR48482:SF3">
    <property type="entry name" value="INTERLEUKIN-19"/>
    <property type="match status" value="1"/>
</dbReference>
<dbReference type="PANTHER" id="PTHR48482">
    <property type="entry name" value="INTERLEUKIN-19-RELATED"/>
    <property type="match status" value="1"/>
</dbReference>
<protein>
    <recommendedName>
        <fullName evidence="7">Interleukin family protein</fullName>
    </recommendedName>
</protein>
<dbReference type="PROSITE" id="PS00520">
    <property type="entry name" value="INTERLEUKIN_10"/>
    <property type="match status" value="1"/>
</dbReference>